<proteinExistence type="predicted"/>
<name>A0A381RS88_9ZZZZ</name>
<organism evidence="2">
    <name type="scientific">marine metagenome</name>
    <dbReference type="NCBI Taxonomy" id="408172"/>
    <lineage>
        <taxon>unclassified sequences</taxon>
        <taxon>metagenomes</taxon>
        <taxon>ecological metagenomes</taxon>
    </lineage>
</organism>
<dbReference type="PANTHER" id="PTHR33303:SF2">
    <property type="entry name" value="COA-BINDING DOMAIN-CONTAINING PROTEIN"/>
    <property type="match status" value="1"/>
</dbReference>
<sequence>MKTIAVVGMSPKPERPSHYVAMYLIENGYEVIPVNPGHIEIAGITSYPSLLDIPTQVDVVDVFRRPEHALLIAEAAIEIGAKALWLQDGVIHEEAADLAEKAGLLVVMNDCMLRRHRQAS</sequence>
<dbReference type="EMBL" id="UINC01002181">
    <property type="protein sequence ID" value="SUZ93848.1"/>
    <property type="molecule type" value="Genomic_DNA"/>
</dbReference>
<evidence type="ECO:0000313" key="2">
    <source>
        <dbReference type="EMBL" id="SUZ93848.1"/>
    </source>
</evidence>
<dbReference type="InterPro" id="IPR003781">
    <property type="entry name" value="CoA-bd"/>
</dbReference>
<dbReference type="InterPro" id="IPR036291">
    <property type="entry name" value="NAD(P)-bd_dom_sf"/>
</dbReference>
<evidence type="ECO:0000259" key="1">
    <source>
        <dbReference type="SMART" id="SM00881"/>
    </source>
</evidence>
<accession>A0A381RS88</accession>
<protein>
    <recommendedName>
        <fullName evidence="1">CoA-binding domain-containing protein</fullName>
    </recommendedName>
</protein>
<reference evidence="2" key="1">
    <citation type="submission" date="2018-05" db="EMBL/GenBank/DDBJ databases">
        <authorList>
            <person name="Lanie J.A."/>
            <person name="Ng W.-L."/>
            <person name="Kazmierczak K.M."/>
            <person name="Andrzejewski T.M."/>
            <person name="Davidsen T.M."/>
            <person name="Wayne K.J."/>
            <person name="Tettelin H."/>
            <person name="Glass J.I."/>
            <person name="Rusch D."/>
            <person name="Podicherti R."/>
            <person name="Tsui H.-C.T."/>
            <person name="Winkler M.E."/>
        </authorList>
    </citation>
    <scope>NUCLEOTIDE SEQUENCE</scope>
</reference>
<dbReference type="Gene3D" id="3.40.50.720">
    <property type="entry name" value="NAD(P)-binding Rossmann-like Domain"/>
    <property type="match status" value="1"/>
</dbReference>
<feature type="domain" description="CoA-binding" evidence="1">
    <location>
        <begin position="1"/>
        <end position="90"/>
    </location>
</feature>
<dbReference type="Pfam" id="PF13380">
    <property type="entry name" value="CoA_binding_2"/>
    <property type="match status" value="1"/>
</dbReference>
<dbReference type="PANTHER" id="PTHR33303">
    <property type="entry name" value="CYTOPLASMIC PROTEIN-RELATED"/>
    <property type="match status" value="1"/>
</dbReference>
<dbReference type="SMART" id="SM00881">
    <property type="entry name" value="CoA_binding"/>
    <property type="match status" value="1"/>
</dbReference>
<dbReference type="AlphaFoldDB" id="A0A381RS88"/>
<dbReference type="SUPFAM" id="SSF51735">
    <property type="entry name" value="NAD(P)-binding Rossmann-fold domains"/>
    <property type="match status" value="1"/>
</dbReference>
<gene>
    <name evidence="2" type="ORF">METZ01_LOCUS46702</name>
</gene>